<organism evidence="1 2">
    <name type="scientific">Pseudolactococcus hodotermopsidis</name>
    <dbReference type="NCBI Taxonomy" id="2709157"/>
    <lineage>
        <taxon>Bacteria</taxon>
        <taxon>Bacillati</taxon>
        <taxon>Bacillota</taxon>
        <taxon>Bacilli</taxon>
        <taxon>Lactobacillales</taxon>
        <taxon>Streptococcaceae</taxon>
        <taxon>Pseudolactococcus</taxon>
    </lineage>
</organism>
<gene>
    <name evidence="1" type="ORF">Hs30E_16350</name>
</gene>
<dbReference type="EMBL" id="BLLI01000055">
    <property type="protein sequence ID" value="GFH43084.1"/>
    <property type="molecule type" value="Genomic_DNA"/>
</dbReference>
<evidence type="ECO:0000313" key="2">
    <source>
        <dbReference type="Proteomes" id="UP000480303"/>
    </source>
</evidence>
<dbReference type="GO" id="GO:0016020">
    <property type="term" value="C:membrane"/>
    <property type="evidence" value="ECO:0007669"/>
    <property type="project" value="InterPro"/>
</dbReference>
<dbReference type="Pfam" id="PF04464">
    <property type="entry name" value="Glyphos_transf"/>
    <property type="match status" value="1"/>
</dbReference>
<dbReference type="Gene3D" id="3.40.50.12580">
    <property type="match status" value="1"/>
</dbReference>
<dbReference type="Proteomes" id="UP000480303">
    <property type="component" value="Unassembled WGS sequence"/>
</dbReference>
<protein>
    <submittedName>
        <fullName evidence="1">Uncharacterized protein</fullName>
    </submittedName>
</protein>
<reference evidence="1 2" key="1">
    <citation type="submission" date="2020-02" db="EMBL/GenBank/DDBJ databases">
        <title>Draft genome sequence of Lactococcus sp. Hs30E4-3.</title>
        <authorList>
            <person name="Noda S."/>
            <person name="Yuki M."/>
            <person name="Ohkuma M."/>
        </authorList>
    </citation>
    <scope>NUCLEOTIDE SEQUENCE [LARGE SCALE GENOMIC DNA]</scope>
    <source>
        <strain evidence="1 2">Hs30E4-3</strain>
    </source>
</reference>
<evidence type="ECO:0000313" key="1">
    <source>
        <dbReference type="EMBL" id="GFH43084.1"/>
    </source>
</evidence>
<name>A0A6A0BF59_9LACT</name>
<keyword evidence="2" id="KW-1185">Reference proteome</keyword>
<proteinExistence type="predicted"/>
<dbReference type="AlphaFoldDB" id="A0A6A0BF59"/>
<dbReference type="InterPro" id="IPR043148">
    <property type="entry name" value="TagF_C"/>
</dbReference>
<dbReference type="GO" id="GO:0047355">
    <property type="term" value="F:CDP-glycerol glycerophosphotransferase activity"/>
    <property type="evidence" value="ECO:0007669"/>
    <property type="project" value="InterPro"/>
</dbReference>
<comment type="caution">
    <text evidence="1">The sequence shown here is derived from an EMBL/GenBank/DDBJ whole genome shotgun (WGS) entry which is preliminary data.</text>
</comment>
<accession>A0A6A0BF59</accession>
<dbReference type="InterPro" id="IPR007554">
    <property type="entry name" value="Glycerophosphate_synth"/>
</dbReference>
<sequence>MLEKAKEKAPEKVILFAPTWQRNIAGVFDAVLGKHAYSETFKESNYFKITNSFINSPKLINEFKENGYKLKFVSHPSMKRQDEDYQLNEVVSFTSEKYSDLISQSAAMITDFSSVHYDVVFLKKPVFYLDIENDSVKKYHISKEYDWEIKQPFGDLYSTVDALVDLIEHDKLEMSPKYQVAVDDIFEAIMDL</sequence>